<gene>
    <name evidence="2" type="ORF">ACFO8L_27730</name>
</gene>
<feature type="transmembrane region" description="Helical" evidence="1">
    <location>
        <begin position="54"/>
        <end position="76"/>
    </location>
</feature>
<reference evidence="3" key="1">
    <citation type="journal article" date="2019" name="Int. J. Syst. Evol. Microbiol.">
        <title>The Global Catalogue of Microorganisms (GCM) 10K type strain sequencing project: providing services to taxonomists for standard genome sequencing and annotation.</title>
        <authorList>
            <consortium name="The Broad Institute Genomics Platform"/>
            <consortium name="The Broad Institute Genome Sequencing Center for Infectious Disease"/>
            <person name="Wu L."/>
            <person name="Ma J."/>
        </authorList>
    </citation>
    <scope>NUCLEOTIDE SEQUENCE [LARGE SCALE GENOMIC DNA]</scope>
    <source>
        <strain evidence="3">CCUG 49560</strain>
    </source>
</reference>
<dbReference type="RefSeq" id="WP_262848159.1">
    <property type="nucleotide sequence ID" value="NZ_JANZYP010000071.1"/>
</dbReference>
<evidence type="ECO:0000313" key="3">
    <source>
        <dbReference type="Proteomes" id="UP001595891"/>
    </source>
</evidence>
<feature type="transmembrane region" description="Helical" evidence="1">
    <location>
        <begin position="88"/>
        <end position="108"/>
    </location>
</feature>
<keyword evidence="1" id="KW-0472">Membrane</keyword>
<keyword evidence="3" id="KW-1185">Reference proteome</keyword>
<evidence type="ECO:0000256" key="1">
    <source>
        <dbReference type="SAM" id="Phobius"/>
    </source>
</evidence>
<name>A0ABV9EM75_9ACTN</name>
<evidence type="ECO:0000313" key="2">
    <source>
        <dbReference type="EMBL" id="MFC4589909.1"/>
    </source>
</evidence>
<sequence>MPAAYAAARSTETAAHVVRDDEASLARRRAARAALDSALPIVPADELAMAPTSYVPALGCGGVLFGVVTVGALTIYQLATEHRSGDSVLLAVGAAAGLLSVFFILLLLPARARRQKIEAGRPAAEAIWRRGWYCYRCAIVYFQAGEQPAGIAPGQPLTPAQFKHIVWTAGRYGRST</sequence>
<accession>A0ABV9EM75</accession>
<dbReference type="EMBL" id="JBHSFN010000019">
    <property type="protein sequence ID" value="MFC4589909.1"/>
    <property type="molecule type" value="Genomic_DNA"/>
</dbReference>
<organism evidence="2 3">
    <name type="scientific">Sphaerisporangium corydalis</name>
    <dbReference type="NCBI Taxonomy" id="1441875"/>
    <lineage>
        <taxon>Bacteria</taxon>
        <taxon>Bacillati</taxon>
        <taxon>Actinomycetota</taxon>
        <taxon>Actinomycetes</taxon>
        <taxon>Streptosporangiales</taxon>
        <taxon>Streptosporangiaceae</taxon>
        <taxon>Sphaerisporangium</taxon>
    </lineage>
</organism>
<protein>
    <submittedName>
        <fullName evidence="2">Uncharacterized protein</fullName>
    </submittedName>
</protein>
<proteinExistence type="predicted"/>
<keyword evidence="1" id="KW-0812">Transmembrane</keyword>
<dbReference type="Proteomes" id="UP001595891">
    <property type="component" value="Unassembled WGS sequence"/>
</dbReference>
<comment type="caution">
    <text evidence="2">The sequence shown here is derived from an EMBL/GenBank/DDBJ whole genome shotgun (WGS) entry which is preliminary data.</text>
</comment>
<keyword evidence="1" id="KW-1133">Transmembrane helix</keyword>